<sequence length="407" mass="41581">MRVAPALLRPRTSAYRTTMLVVAAGGLVNFALLYYVQPLLPALAHDFGVAPADSGLALSVCTLGMLAGLVITGPLADRLGRTRVMAASLVIAGALSLLGAFAPSWPLFLAARAAAGIALAGFPSIALATLRERIHEDAHARANATYIAATAVGGALARVFPGPLAAVGGWRLPTYLFGAVTVLIGVFVVVVLRGRENTVRTAGASGDLGATFRALADRRTALLCLLGGVNMAVFVGVYNAVAFRLEAAPFTLGASEALVYLAYPIGILAPAVFRLVSTRFSRRTTAGAGAVLLAVAVAVLIPSALPTVLVGLGILTFGFLGTHGVLSAWVVDAAHRAGRSTTGASSAYLLVYYLGSTVAGAASTSLWSAGGWAAITGLGFVMAAVSGILVAALRSSERRGRSIRTTR</sequence>
<dbReference type="Gene3D" id="1.20.1250.20">
    <property type="entry name" value="MFS general substrate transporter like domains"/>
    <property type="match status" value="1"/>
</dbReference>
<comment type="caution">
    <text evidence="10">The sequence shown here is derived from an EMBL/GenBank/DDBJ whole genome shotgun (WGS) entry which is preliminary data.</text>
</comment>
<dbReference type="GO" id="GO:0005886">
    <property type="term" value="C:plasma membrane"/>
    <property type="evidence" value="ECO:0007669"/>
    <property type="project" value="UniProtKB-SubCell"/>
</dbReference>
<accession>A0A0B2A7D7</accession>
<dbReference type="PANTHER" id="PTHR43271">
    <property type="entry name" value="BLL2771 PROTEIN"/>
    <property type="match status" value="1"/>
</dbReference>
<dbReference type="AlphaFoldDB" id="A0A0B2A7D7"/>
<reference evidence="10 11" key="1">
    <citation type="submission" date="2014-11" db="EMBL/GenBank/DDBJ databases">
        <title>Genome sequence of Microbacterium mangrovi MUSC 115(T).</title>
        <authorList>
            <person name="Lee L.-H."/>
        </authorList>
    </citation>
    <scope>NUCLEOTIDE SEQUENCE [LARGE SCALE GENOMIC DNA]</scope>
    <source>
        <strain evidence="10 11">MUSC 115</strain>
    </source>
</reference>
<dbReference type="SUPFAM" id="SSF103473">
    <property type="entry name" value="MFS general substrate transporter"/>
    <property type="match status" value="1"/>
</dbReference>
<keyword evidence="7 8" id="KW-0472">Membrane</keyword>
<dbReference type="CDD" id="cd17324">
    <property type="entry name" value="MFS_NepI_like"/>
    <property type="match status" value="1"/>
</dbReference>
<dbReference type="PROSITE" id="PS50850">
    <property type="entry name" value="MFS"/>
    <property type="match status" value="1"/>
</dbReference>
<feature type="transmembrane region" description="Helical" evidence="8">
    <location>
        <begin position="288"/>
        <end position="305"/>
    </location>
</feature>
<dbReference type="EMBL" id="JTDK01000006">
    <property type="protein sequence ID" value="KHK99010.1"/>
    <property type="molecule type" value="Genomic_DNA"/>
</dbReference>
<dbReference type="InterPro" id="IPR011701">
    <property type="entry name" value="MFS"/>
</dbReference>
<feature type="transmembrane region" description="Helical" evidence="8">
    <location>
        <begin position="346"/>
        <end position="366"/>
    </location>
</feature>
<feature type="transmembrane region" description="Helical" evidence="8">
    <location>
        <begin position="142"/>
        <end position="160"/>
    </location>
</feature>
<evidence type="ECO:0000256" key="1">
    <source>
        <dbReference type="ARBA" id="ARBA00004651"/>
    </source>
</evidence>
<comment type="similarity">
    <text evidence="2">Belongs to the major facilitator superfamily.</text>
</comment>
<name>A0A0B2A7D7_9MICO</name>
<organism evidence="10 11">
    <name type="scientific">Microbacterium mangrovi</name>
    <dbReference type="NCBI Taxonomy" id="1348253"/>
    <lineage>
        <taxon>Bacteria</taxon>
        <taxon>Bacillati</taxon>
        <taxon>Actinomycetota</taxon>
        <taxon>Actinomycetes</taxon>
        <taxon>Micrococcales</taxon>
        <taxon>Microbacteriaceae</taxon>
        <taxon>Microbacterium</taxon>
    </lineage>
</organism>
<feature type="transmembrane region" description="Helical" evidence="8">
    <location>
        <begin position="56"/>
        <end position="76"/>
    </location>
</feature>
<evidence type="ECO:0000313" key="11">
    <source>
        <dbReference type="Proteomes" id="UP000031030"/>
    </source>
</evidence>
<dbReference type="Pfam" id="PF07690">
    <property type="entry name" value="MFS_1"/>
    <property type="match status" value="1"/>
</dbReference>
<keyword evidence="6 8" id="KW-1133">Transmembrane helix</keyword>
<feature type="transmembrane region" description="Helical" evidence="8">
    <location>
        <begin position="108"/>
        <end position="130"/>
    </location>
</feature>
<feature type="transmembrane region" description="Helical" evidence="8">
    <location>
        <begin position="172"/>
        <end position="192"/>
    </location>
</feature>
<dbReference type="InterPro" id="IPR036259">
    <property type="entry name" value="MFS_trans_sf"/>
</dbReference>
<evidence type="ECO:0000256" key="2">
    <source>
        <dbReference type="ARBA" id="ARBA00008335"/>
    </source>
</evidence>
<feature type="transmembrane region" description="Helical" evidence="8">
    <location>
        <begin position="20"/>
        <end position="36"/>
    </location>
</feature>
<feature type="domain" description="Major facilitator superfamily (MFS) profile" evidence="9">
    <location>
        <begin position="18"/>
        <end position="399"/>
    </location>
</feature>
<keyword evidence="4" id="KW-1003">Cell membrane</keyword>
<evidence type="ECO:0000259" key="9">
    <source>
        <dbReference type="PROSITE" id="PS50850"/>
    </source>
</evidence>
<evidence type="ECO:0000256" key="7">
    <source>
        <dbReference type="ARBA" id="ARBA00023136"/>
    </source>
</evidence>
<gene>
    <name evidence="10" type="ORF">LK09_06445</name>
</gene>
<feature type="transmembrane region" description="Helical" evidence="8">
    <location>
        <begin position="257"/>
        <end position="276"/>
    </location>
</feature>
<dbReference type="PANTHER" id="PTHR43271:SF1">
    <property type="entry name" value="INNER MEMBRANE TRANSPORT PROTEIN YNFM"/>
    <property type="match status" value="1"/>
</dbReference>
<feature type="transmembrane region" description="Helical" evidence="8">
    <location>
        <begin position="372"/>
        <end position="393"/>
    </location>
</feature>
<protein>
    <recommendedName>
        <fullName evidence="9">Major facilitator superfamily (MFS) profile domain-containing protein</fullName>
    </recommendedName>
</protein>
<evidence type="ECO:0000256" key="4">
    <source>
        <dbReference type="ARBA" id="ARBA00022475"/>
    </source>
</evidence>
<feature type="transmembrane region" description="Helical" evidence="8">
    <location>
        <begin position="311"/>
        <end position="334"/>
    </location>
</feature>
<keyword evidence="5 8" id="KW-0812">Transmembrane</keyword>
<proteinExistence type="inferred from homology"/>
<comment type="subcellular location">
    <subcellularLocation>
        <location evidence="1">Cell membrane</location>
        <topology evidence="1">Multi-pass membrane protein</topology>
    </subcellularLocation>
</comment>
<evidence type="ECO:0000256" key="6">
    <source>
        <dbReference type="ARBA" id="ARBA00022989"/>
    </source>
</evidence>
<evidence type="ECO:0000256" key="3">
    <source>
        <dbReference type="ARBA" id="ARBA00022448"/>
    </source>
</evidence>
<evidence type="ECO:0000313" key="10">
    <source>
        <dbReference type="EMBL" id="KHK99010.1"/>
    </source>
</evidence>
<keyword evidence="11" id="KW-1185">Reference proteome</keyword>
<dbReference type="GO" id="GO:0022857">
    <property type="term" value="F:transmembrane transporter activity"/>
    <property type="evidence" value="ECO:0007669"/>
    <property type="project" value="InterPro"/>
</dbReference>
<dbReference type="InterPro" id="IPR020846">
    <property type="entry name" value="MFS_dom"/>
</dbReference>
<evidence type="ECO:0000256" key="5">
    <source>
        <dbReference type="ARBA" id="ARBA00022692"/>
    </source>
</evidence>
<feature type="transmembrane region" description="Helical" evidence="8">
    <location>
        <begin position="83"/>
        <end position="102"/>
    </location>
</feature>
<feature type="transmembrane region" description="Helical" evidence="8">
    <location>
        <begin position="222"/>
        <end position="245"/>
    </location>
</feature>
<evidence type="ECO:0000256" key="8">
    <source>
        <dbReference type="SAM" id="Phobius"/>
    </source>
</evidence>
<dbReference type="STRING" id="1348253.LK09_06445"/>
<keyword evidence="3" id="KW-0813">Transport</keyword>
<dbReference type="Proteomes" id="UP000031030">
    <property type="component" value="Unassembled WGS sequence"/>
</dbReference>